<organism evidence="2 3">
    <name type="scientific">Kaistella flava</name>
    <name type="common">ex Peng et al. 2021</name>
    <dbReference type="NCBI Taxonomy" id="2038776"/>
    <lineage>
        <taxon>Bacteria</taxon>
        <taxon>Pseudomonadati</taxon>
        <taxon>Bacteroidota</taxon>
        <taxon>Flavobacteriia</taxon>
        <taxon>Flavobacteriales</taxon>
        <taxon>Weeksellaceae</taxon>
        <taxon>Chryseobacterium group</taxon>
        <taxon>Kaistella</taxon>
    </lineage>
</organism>
<accession>A0A7M2YCZ5</accession>
<evidence type="ECO:0000313" key="2">
    <source>
        <dbReference type="EMBL" id="QOW11669.1"/>
    </source>
</evidence>
<keyword evidence="3" id="KW-1185">Reference proteome</keyword>
<evidence type="ECO:0000256" key="1">
    <source>
        <dbReference type="SAM" id="SignalP"/>
    </source>
</evidence>
<dbReference type="PANTHER" id="PTHR33361:SF16">
    <property type="entry name" value="DUF885 DOMAIN-CONTAINING PROTEIN"/>
    <property type="match status" value="1"/>
</dbReference>
<dbReference type="AlphaFoldDB" id="A0A7M2YCZ5"/>
<sequence>MNYSITLKKIYSCIALVGIIASVNLQAQTIKPNEKLNQLFDNYYTEGLKVDPISATFNGENQYNDLLPATDAKYLSEVHQYNAKYLDLLKKFDINSLNEQDKISYQILKNRLESTISSERFHWEYMPVDQFNGYHLAFAILGSGSSAQPFKTTKDYDNWLKRCEALPNYINVSIENMRKGVKTGTVIPRSTALKVIPQLEQLSIKDSTSVFYGPIRNFPPSFSQKEKAKYTVAYKKVIGEEVLPAYQKLLTYFETEYLPKTRTTSGINALPNGTEMYLEQIYENTSSRKSAEAIHQIGLSEVARITGEMTKIKDSIGFKGSLPELFTYMKTNKRFMPFKTKAEVLAYYQNVYNTIKPKLPQYFGVAPKTPFEIRETESFRAAAAAPQYYPGDLATNRPGVFYVPILDPTKVNETGWEMQSLFLHEAIPGHHFQMSLQDENETLPKFRQKGGENAFVEGWALYCESLGKKLGVLKDPYHQIGALGSEMHRAIRLVVDTGIHTGEMTREQAIKYMMDHEAISEAMATQEIERYMVFPGQALGYKMGELKIIELRDKYQKQLGDKFSLRDFHDAILNGGSMPLDVFEMYMDDWAKTVK</sequence>
<dbReference type="Pfam" id="PF05960">
    <property type="entry name" value="DUF885"/>
    <property type="match status" value="1"/>
</dbReference>
<feature type="signal peptide" evidence="1">
    <location>
        <begin position="1"/>
        <end position="27"/>
    </location>
</feature>
<proteinExistence type="predicted"/>
<protein>
    <submittedName>
        <fullName evidence="2">DUF885 domain-containing protein</fullName>
    </submittedName>
</protein>
<gene>
    <name evidence="2" type="ORF">Q73A0000_15455</name>
</gene>
<dbReference type="EMBL" id="CP040442">
    <property type="protein sequence ID" value="QOW11669.1"/>
    <property type="molecule type" value="Genomic_DNA"/>
</dbReference>
<evidence type="ECO:0000313" key="3">
    <source>
        <dbReference type="Proteomes" id="UP000594195"/>
    </source>
</evidence>
<dbReference type="PANTHER" id="PTHR33361">
    <property type="entry name" value="GLR0591 PROTEIN"/>
    <property type="match status" value="1"/>
</dbReference>
<feature type="chain" id="PRO_5032293091" evidence="1">
    <location>
        <begin position="28"/>
        <end position="595"/>
    </location>
</feature>
<dbReference type="KEGG" id="kfa:Q73A0000_15455"/>
<name>A0A7M2YCZ5_9FLAO</name>
<dbReference type="Proteomes" id="UP000594195">
    <property type="component" value="Chromosome"/>
</dbReference>
<dbReference type="RefSeq" id="WP_193811841.1">
    <property type="nucleotide sequence ID" value="NZ_CP040442.1"/>
</dbReference>
<reference evidence="2 3" key="1">
    <citation type="submission" date="2019-05" db="EMBL/GenBank/DDBJ databases">
        <title>Chryseobacterium sp. isolated from King George Island, maritime Antarctica.</title>
        <authorList>
            <person name="Peng X."/>
        </authorList>
    </citation>
    <scope>NUCLEOTIDE SEQUENCE [LARGE SCALE GENOMIC DNA]</scope>
    <source>
        <strain evidence="2 3">7-3A</strain>
    </source>
</reference>
<dbReference type="InterPro" id="IPR010281">
    <property type="entry name" value="DUF885"/>
</dbReference>
<keyword evidence="1" id="KW-0732">Signal</keyword>